<dbReference type="HOGENOM" id="CLU_1783974_0_0_10"/>
<dbReference type="Proteomes" id="UP000011058">
    <property type="component" value="Chromosome"/>
</dbReference>
<evidence type="ECO:0000313" key="3">
    <source>
        <dbReference type="Proteomes" id="UP000011058"/>
    </source>
</evidence>
<proteinExistence type="predicted"/>
<evidence type="ECO:0000256" key="1">
    <source>
        <dbReference type="SAM" id="SignalP"/>
    </source>
</evidence>
<dbReference type="KEGG" id="fae:FAES_3752"/>
<dbReference type="EMBL" id="HE796683">
    <property type="protein sequence ID" value="CCH01759.1"/>
    <property type="molecule type" value="Genomic_DNA"/>
</dbReference>
<reference evidence="2 3" key="1">
    <citation type="journal article" date="2012" name="J. Bacteriol.">
        <title>Genome Sequence of Fibrella aestuarina BUZ 2T, a Filamentous Marine Bacterium.</title>
        <authorList>
            <person name="Filippini M."/>
            <person name="Qi W."/>
            <person name="Blom J."/>
            <person name="Goesmann A."/>
            <person name="Smits T.H."/>
            <person name="Bagheri H.C."/>
        </authorList>
    </citation>
    <scope>NUCLEOTIDE SEQUENCE [LARGE SCALE GENOMIC DNA]</scope>
    <source>
        <strain evidence="3">BUZ 2T</strain>
    </source>
</reference>
<feature type="signal peptide" evidence="1">
    <location>
        <begin position="1"/>
        <end position="24"/>
    </location>
</feature>
<keyword evidence="3" id="KW-1185">Reference proteome</keyword>
<organism evidence="2 3">
    <name type="scientific">Fibrella aestuarina BUZ 2</name>
    <dbReference type="NCBI Taxonomy" id="1166018"/>
    <lineage>
        <taxon>Bacteria</taxon>
        <taxon>Pseudomonadati</taxon>
        <taxon>Bacteroidota</taxon>
        <taxon>Cytophagia</taxon>
        <taxon>Cytophagales</taxon>
        <taxon>Spirosomataceae</taxon>
        <taxon>Fibrella</taxon>
    </lineage>
</organism>
<dbReference type="AlphaFoldDB" id="I0KCA6"/>
<sequence length="145" mass="16459">MRKKILCGLMPICLLLMLCTRSTAQSRPGAVTDSLNIVADYVANARPLLDSLTALHFRRLEVSSLTRDLQKANDHIDRLAVRLAQCREGATPLAFDAFEAKDRAGLETNRRRRWQAVTILTGAGLVYYVGYRSYKTLSLRWIWTF</sequence>
<evidence type="ECO:0000313" key="2">
    <source>
        <dbReference type="EMBL" id="CCH01759.1"/>
    </source>
</evidence>
<feature type="chain" id="PRO_5003631394" evidence="1">
    <location>
        <begin position="25"/>
        <end position="145"/>
    </location>
</feature>
<gene>
    <name evidence="2" type="ORF">FAES_3752</name>
</gene>
<protein>
    <submittedName>
        <fullName evidence="2">Uncharacterized protein</fullName>
    </submittedName>
</protein>
<accession>I0KCA6</accession>
<keyword evidence="1" id="KW-0732">Signal</keyword>
<dbReference type="STRING" id="1166018.FAES_3752"/>
<name>I0KCA6_9BACT</name>